<proteinExistence type="predicted"/>
<organism evidence="1 2">
    <name type="scientific">Coniosporium uncinatum</name>
    <dbReference type="NCBI Taxonomy" id="93489"/>
    <lineage>
        <taxon>Eukaryota</taxon>
        <taxon>Fungi</taxon>
        <taxon>Dikarya</taxon>
        <taxon>Ascomycota</taxon>
        <taxon>Pezizomycotina</taxon>
        <taxon>Dothideomycetes</taxon>
        <taxon>Dothideomycetes incertae sedis</taxon>
        <taxon>Coniosporium</taxon>
    </lineage>
</organism>
<comment type="caution">
    <text evidence="1">The sequence shown here is derived from an EMBL/GenBank/DDBJ whole genome shotgun (WGS) entry which is preliminary data.</text>
</comment>
<dbReference type="EMBL" id="JAWDJW010007332">
    <property type="protein sequence ID" value="KAK3062353.1"/>
    <property type="molecule type" value="Genomic_DNA"/>
</dbReference>
<name>A0ACC3D5U4_9PEZI</name>
<accession>A0ACC3D5U4</accession>
<gene>
    <name evidence="1" type="ORF">LTS18_004226</name>
</gene>
<keyword evidence="2" id="KW-1185">Reference proteome</keyword>
<protein>
    <submittedName>
        <fullName evidence="1">Uncharacterized protein</fullName>
    </submittedName>
</protein>
<sequence>MAWWEIKRWRRLQERTNNISKEAVDPMDAVYMASRPYTSQAGIWLGSKAHSYRHRTLLRWFVAYTTSVPALFILSLALAGLFACLCQYILLRSIEKEVPSLTAQVGAFAEKVVFAVNNASMAWANGTNSLIINENTKINDDLFGWVNSSTTALNDTLNAFVDKTTEVINATFGGTILQEPIQGVFDCLIGLKVQGIESALTWVHDNAHVGFPLLDNQTFTLKNLASHTNSSSDDSFLASPNSETQDNISEAVTSLIGAIKRGIRQEAIISTVILLLWFVIILMGLARMGVLFFGHDKMRGEGGQDYPSNNNDRAFAAQDNAPPPQYNNPDVTGNGYTLNPHPFPPPASPSPFHEQSFTGTDEKRSHVGVRDLLNQITHPRQAHKSMHGAIINEKTV</sequence>
<dbReference type="Proteomes" id="UP001186974">
    <property type="component" value="Unassembled WGS sequence"/>
</dbReference>
<evidence type="ECO:0000313" key="2">
    <source>
        <dbReference type="Proteomes" id="UP001186974"/>
    </source>
</evidence>
<evidence type="ECO:0000313" key="1">
    <source>
        <dbReference type="EMBL" id="KAK3062353.1"/>
    </source>
</evidence>
<reference evidence="1" key="1">
    <citation type="submission" date="2024-09" db="EMBL/GenBank/DDBJ databases">
        <title>Black Yeasts Isolated from many extreme environments.</title>
        <authorList>
            <person name="Coleine C."/>
            <person name="Stajich J.E."/>
            <person name="Selbmann L."/>
        </authorList>
    </citation>
    <scope>NUCLEOTIDE SEQUENCE</scope>
    <source>
        <strain evidence="1">CCFEE 5737</strain>
    </source>
</reference>